<evidence type="ECO:0008006" key="5">
    <source>
        <dbReference type="Google" id="ProtNLM"/>
    </source>
</evidence>
<dbReference type="Proteomes" id="UP000078284">
    <property type="component" value="Chromosome 4"/>
</dbReference>
<dbReference type="PANTHER" id="PTHR33640:SF13">
    <property type="entry name" value="NUCLEOLAR-LIKE PROTEIN"/>
    <property type="match status" value="1"/>
</dbReference>
<gene>
    <name evidence="3" type="ordered locus">AXX17_At4g44570</name>
</gene>
<dbReference type="ExpressionAtlas" id="A0A178UYR1">
    <property type="expression patterns" value="baseline and differential"/>
</dbReference>
<reference evidence="4" key="1">
    <citation type="journal article" date="2016" name="Proc. Natl. Acad. Sci. U.S.A.">
        <title>Chromosome-level assembly of Arabidopsis thaliana Ler reveals the extent of translocation and inversion polymorphisms.</title>
        <authorList>
            <person name="Zapata L."/>
            <person name="Ding J."/>
            <person name="Willing E.M."/>
            <person name="Hartwig B."/>
            <person name="Bezdan D."/>
            <person name="Jiao W.B."/>
            <person name="Patel V."/>
            <person name="Velikkakam James G."/>
            <person name="Koornneef M."/>
            <person name="Ossowski S."/>
            <person name="Schneeberger K."/>
        </authorList>
    </citation>
    <scope>NUCLEOTIDE SEQUENCE [LARGE SCALE GENOMIC DNA]</scope>
    <source>
        <strain evidence="4">cv. Landsberg erecta</strain>
    </source>
</reference>
<dbReference type="PANTHER" id="PTHR33640">
    <property type="entry name" value="TRANSMEMBRANE PROTEIN"/>
    <property type="match status" value="1"/>
</dbReference>
<feature type="region of interest" description="Disordered" evidence="1">
    <location>
        <begin position="119"/>
        <end position="202"/>
    </location>
</feature>
<comment type="caution">
    <text evidence="3">The sequence shown here is derived from an EMBL/GenBank/DDBJ whole genome shotgun (WGS) entry which is preliminary data.</text>
</comment>
<name>A0A178UYR1_ARATH</name>
<keyword evidence="2" id="KW-0472">Membrane</keyword>
<evidence type="ECO:0000256" key="2">
    <source>
        <dbReference type="SAM" id="Phobius"/>
    </source>
</evidence>
<protein>
    <recommendedName>
        <fullName evidence="5">Nucleolar-like protein</fullName>
    </recommendedName>
</protein>
<keyword evidence="2" id="KW-0812">Transmembrane</keyword>
<evidence type="ECO:0000313" key="3">
    <source>
        <dbReference type="EMBL" id="OAO97982.1"/>
    </source>
</evidence>
<keyword evidence="2" id="KW-1133">Transmembrane helix</keyword>
<feature type="compositionally biased region" description="Basic and acidic residues" evidence="1">
    <location>
        <begin position="120"/>
        <end position="135"/>
    </location>
</feature>
<sequence>MDSFSTQKPKSRKMKKRLAKKSRVEIILDLFFRAIEIVVVLVTLAKLSYELVVTFEDSSVASVILANRSLAFVIGNAIVIALIAKSGILLNQEHDPKCKSNDLYEDFVLESSRIGGFSQDEMRSGEKQSEAENEAKQSITENKAKENEEKQSITESRVKKSVTEKKTKRIISEKKVKQSKPEKLTKQSTSVNREKQSEVEHKDITMTIEKQNLTEKRQIQSYQRSKSENLKVLEKSSCGRLKRSETDASAERFDSDDELRYKIESFIARQRRNQTDE</sequence>
<feature type="compositionally biased region" description="Basic and acidic residues" evidence="1">
    <location>
        <begin position="142"/>
        <end position="185"/>
    </location>
</feature>
<feature type="transmembrane region" description="Helical" evidence="2">
    <location>
        <begin position="69"/>
        <end position="90"/>
    </location>
</feature>
<proteinExistence type="predicted"/>
<dbReference type="AlphaFoldDB" id="A0A178UYR1"/>
<feature type="compositionally biased region" description="Basic and acidic residues" evidence="1">
    <location>
        <begin position="192"/>
        <end position="202"/>
    </location>
</feature>
<organism evidence="3 4">
    <name type="scientific">Arabidopsis thaliana</name>
    <name type="common">Mouse-ear cress</name>
    <dbReference type="NCBI Taxonomy" id="3702"/>
    <lineage>
        <taxon>Eukaryota</taxon>
        <taxon>Viridiplantae</taxon>
        <taxon>Streptophyta</taxon>
        <taxon>Embryophyta</taxon>
        <taxon>Tracheophyta</taxon>
        <taxon>Spermatophyta</taxon>
        <taxon>Magnoliopsida</taxon>
        <taxon>eudicotyledons</taxon>
        <taxon>Gunneridae</taxon>
        <taxon>Pentapetalae</taxon>
        <taxon>rosids</taxon>
        <taxon>malvids</taxon>
        <taxon>Brassicales</taxon>
        <taxon>Brassicaceae</taxon>
        <taxon>Camelineae</taxon>
        <taxon>Arabidopsis</taxon>
    </lineage>
</organism>
<dbReference type="EMBL" id="LUHQ01000004">
    <property type="protein sequence ID" value="OAO97982.1"/>
    <property type="molecule type" value="Genomic_DNA"/>
</dbReference>
<evidence type="ECO:0000256" key="1">
    <source>
        <dbReference type="SAM" id="MobiDB-lite"/>
    </source>
</evidence>
<feature type="transmembrane region" description="Helical" evidence="2">
    <location>
        <begin position="26"/>
        <end position="49"/>
    </location>
</feature>
<evidence type="ECO:0000313" key="4">
    <source>
        <dbReference type="Proteomes" id="UP000078284"/>
    </source>
</evidence>
<accession>A0A178UYR1</accession>